<dbReference type="Proteomes" id="UP001177769">
    <property type="component" value="Chromosome"/>
</dbReference>
<protein>
    <submittedName>
        <fullName evidence="2">Uncharacterized protein</fullName>
    </submittedName>
</protein>
<reference evidence="2" key="1">
    <citation type="submission" date="2023-01" db="EMBL/GenBank/DDBJ databases">
        <title>Whole genome sequence of Paucibacter sp. S2-9 isolated from pond sediment.</title>
        <authorList>
            <person name="Jung J.Y."/>
        </authorList>
    </citation>
    <scope>NUCLEOTIDE SEQUENCE</scope>
    <source>
        <strain evidence="2">S2-9</strain>
    </source>
</reference>
<dbReference type="RefSeq" id="WP_285233179.1">
    <property type="nucleotide sequence ID" value="NZ_CP116346.1"/>
</dbReference>
<evidence type="ECO:0000313" key="2">
    <source>
        <dbReference type="EMBL" id="WIT12089.1"/>
    </source>
</evidence>
<feature type="region of interest" description="Disordered" evidence="1">
    <location>
        <begin position="83"/>
        <end position="107"/>
    </location>
</feature>
<dbReference type="AlphaFoldDB" id="A0AA95NGV9"/>
<dbReference type="EMBL" id="CP116346">
    <property type="protein sequence ID" value="WIT12089.1"/>
    <property type="molecule type" value="Genomic_DNA"/>
</dbReference>
<name>A0AA95NGV9_9BURK</name>
<dbReference type="KEGG" id="pais:PFX98_00360"/>
<organism evidence="2 3">
    <name type="scientific">Paucibacter sediminis</name>
    <dbReference type="NCBI Taxonomy" id="3019553"/>
    <lineage>
        <taxon>Bacteria</taxon>
        <taxon>Pseudomonadati</taxon>
        <taxon>Pseudomonadota</taxon>
        <taxon>Betaproteobacteria</taxon>
        <taxon>Burkholderiales</taxon>
        <taxon>Sphaerotilaceae</taxon>
        <taxon>Roseateles</taxon>
    </lineage>
</organism>
<evidence type="ECO:0000256" key="1">
    <source>
        <dbReference type="SAM" id="MobiDB-lite"/>
    </source>
</evidence>
<sequence>MSMRHRPDQAGGWRPSLGLLAIALGLVLTAGAWWWMGAPDAAAEPLAAAAPAGSAAAPLAPTPDGVPTAAVVAVVAASNVAATPPAQYGAPPPRIPRQRDPNGDLTPDLADYVNEGERPGMAEVIARLHQAGVYTGLGAFSPPGTRPPLLGLAVPEDFPLPAGYVRHHQATDDGQRIEAILMFAPDAQLVDAARQPIAMPADRVVPPELAPPGLPLRRIVVPAPLERPGG</sequence>
<proteinExistence type="predicted"/>
<gene>
    <name evidence="2" type="ORF">PFX98_00360</name>
</gene>
<keyword evidence="3" id="KW-1185">Reference proteome</keyword>
<accession>A0AA95NGV9</accession>
<evidence type="ECO:0000313" key="3">
    <source>
        <dbReference type="Proteomes" id="UP001177769"/>
    </source>
</evidence>